<reference evidence="9" key="1">
    <citation type="submission" date="2016-04" db="UniProtKB">
        <authorList>
            <consortium name="WormBaseParasite"/>
        </authorList>
    </citation>
    <scope>IDENTIFICATION</scope>
</reference>
<dbReference type="WBParaSite" id="EEL_0000331701-mRNA-1">
    <property type="protein sequence ID" value="EEL_0000331701-mRNA-1"/>
    <property type="gene ID" value="EEL_0000331701"/>
</dbReference>
<dbReference type="Pfam" id="PF04006">
    <property type="entry name" value="Mpp10"/>
    <property type="match status" value="1"/>
</dbReference>
<evidence type="ECO:0000256" key="2">
    <source>
        <dbReference type="ARBA" id="ARBA00022517"/>
    </source>
</evidence>
<dbReference type="Proteomes" id="UP000050640">
    <property type="component" value="Unplaced"/>
</dbReference>
<comment type="similarity">
    <text evidence="6">Belongs to the MPP10 family.</text>
</comment>
<dbReference type="InterPro" id="IPR012173">
    <property type="entry name" value="Mpp10"/>
</dbReference>
<evidence type="ECO:0000313" key="9">
    <source>
        <dbReference type="WBParaSite" id="EEL_0000331701-mRNA-1"/>
    </source>
</evidence>
<keyword evidence="4" id="KW-0539">Nucleus</keyword>
<comment type="subcellular location">
    <subcellularLocation>
        <location evidence="1">Nucleus</location>
        <location evidence="1">Nucleolus</location>
    </subcellularLocation>
</comment>
<feature type="region of interest" description="Disordered" evidence="7">
    <location>
        <begin position="188"/>
        <end position="241"/>
    </location>
</feature>
<keyword evidence="2" id="KW-0690">Ribosome biogenesis</keyword>
<dbReference type="GO" id="GO:0006364">
    <property type="term" value="P:rRNA processing"/>
    <property type="evidence" value="ECO:0007669"/>
    <property type="project" value="UniProtKB-KW"/>
</dbReference>
<dbReference type="GO" id="GO:0034457">
    <property type="term" value="C:Mpp10 complex"/>
    <property type="evidence" value="ECO:0007669"/>
    <property type="project" value="InterPro"/>
</dbReference>
<feature type="compositionally biased region" description="Basic and acidic residues" evidence="7">
    <location>
        <begin position="836"/>
        <end position="847"/>
    </location>
</feature>
<evidence type="ECO:0000256" key="6">
    <source>
        <dbReference type="ARBA" id="ARBA00029455"/>
    </source>
</evidence>
<dbReference type="AlphaFoldDB" id="A0A158Q718"/>
<evidence type="ECO:0000256" key="7">
    <source>
        <dbReference type="SAM" id="MobiDB-lite"/>
    </source>
</evidence>
<dbReference type="STRING" id="1147741.A0A158Q718"/>
<feature type="compositionally biased region" description="Polar residues" evidence="7">
    <location>
        <begin position="420"/>
        <end position="433"/>
    </location>
</feature>
<dbReference type="PANTHER" id="PTHR17039">
    <property type="entry name" value="U3 SMALL NUCLEOLAR RIBONUCLEOPROTEIN PROTEIN MPP10"/>
    <property type="match status" value="1"/>
</dbReference>
<keyword evidence="5" id="KW-0687">Ribonucleoprotein</keyword>
<protein>
    <submittedName>
        <fullName evidence="9">U3 small nucleolar ribonucleoprotein protein MPP10</fullName>
    </submittedName>
</protein>
<feature type="compositionally biased region" description="Basic and acidic residues" evidence="7">
    <location>
        <begin position="188"/>
        <end position="230"/>
    </location>
</feature>
<organism evidence="8 9">
    <name type="scientific">Elaeophora elaphi</name>
    <dbReference type="NCBI Taxonomy" id="1147741"/>
    <lineage>
        <taxon>Eukaryota</taxon>
        <taxon>Metazoa</taxon>
        <taxon>Ecdysozoa</taxon>
        <taxon>Nematoda</taxon>
        <taxon>Chromadorea</taxon>
        <taxon>Rhabditida</taxon>
        <taxon>Spirurina</taxon>
        <taxon>Spiruromorpha</taxon>
        <taxon>Filarioidea</taxon>
        <taxon>Onchocercidae</taxon>
        <taxon>Elaeophora</taxon>
    </lineage>
</organism>
<evidence type="ECO:0000256" key="3">
    <source>
        <dbReference type="ARBA" id="ARBA00022552"/>
    </source>
</evidence>
<proteinExistence type="inferred from homology"/>
<name>A0A158Q718_9BILA</name>
<dbReference type="GO" id="GO:0005732">
    <property type="term" value="C:sno(s)RNA-containing ribonucleoprotein complex"/>
    <property type="evidence" value="ECO:0007669"/>
    <property type="project" value="InterPro"/>
</dbReference>
<feature type="region of interest" description="Disordered" evidence="7">
    <location>
        <begin position="831"/>
        <end position="852"/>
    </location>
</feature>
<dbReference type="PANTHER" id="PTHR17039:SF0">
    <property type="entry name" value="U3 SMALL NUCLEOLAR RIBONUCLEOPROTEIN PROTEIN MPP10"/>
    <property type="match status" value="1"/>
</dbReference>
<evidence type="ECO:0000313" key="8">
    <source>
        <dbReference type="Proteomes" id="UP000050640"/>
    </source>
</evidence>
<keyword evidence="3" id="KW-0698">rRNA processing</keyword>
<evidence type="ECO:0000256" key="1">
    <source>
        <dbReference type="ARBA" id="ARBA00004604"/>
    </source>
</evidence>
<feature type="compositionally biased region" description="Basic and acidic residues" evidence="7">
    <location>
        <begin position="446"/>
        <end position="470"/>
    </location>
</feature>
<accession>A0A158Q718</accession>
<sequence>MQNSTSRRRSRRVASQKLVDLNACSSTDFLGASDDEQASLVMKSSDESEQKKGMRTETLTKAALIPLLLFYLLQLQKDLSSQSSPIALRTRSRSRCSSMESNDADDTRKAINIVLTPQKNLMTAVKPRRKRTSLMPQLEEIIEEQQKCKDKDNKEEILMERKMETKKMTKKIGKLSGNERACVEVCGEKNSAEKSSKEDASKNNISSEKESAKPEQKIIEKSWVESERSPKKSSANASKKTLIKNSKKSLIDNSDHFMHDSVEISSAKNPDISSAKILGKSLTMIVGKFPEKSPQEMLTNSSSLNTNYLEQGTKLITATNLGENSLNIWPKLDDLLSLWLRCGEQSILVDSIERAYAFVNEVDIKVPAISEELITSNSETIWQQIAYGNKKFHRYFAKTKHFLDSEIALDKGSTKKRDNSFSSVTVPKSQDGSFENAEGDSSDFFNHAEDEVKRLDKDLDDAKMDKRDNDDCSNASNSEEVDISKVSKSVLKKHLKSAADDHFFSLAEMEEYLDKQEKGQAYLNENFFEQFDEDDDSSQNSQTNYHYADFYGSVNNIEEESDSKAAWKKVKKSKKVSQIGELDSCTEKKVTFADEVTNDACYESDQDNSRVDGEEATVLLGRVDEEEDNESEFQQRQKKLQERILSIEKANLAPRSWDLSGEVTAVERGENTMLEKHLDFDQSAPCAPVITVDTTTQLEAKIIQRIKDRAFDDVLRIERKSGVNAAYRAPVVESEFVKKSLAEVYEEQYQKTQYGVGNEEKMNEKHEEVKKLVSSLFQKLNALSHYRYIPCEVHPEVRILNNMPSLQKEEVGPLASTDGVLLAPEEIHKHVSGPIKGDDEKTKTDRSRLRRKKKKWQQIRQFKKQEAELAAVKNEMPAKKPKLMSQYDEKMGDVKLTSTSFFQRLQSKTAEEIKTRKYKVTEVNVPKKKLSTNYKL</sequence>
<dbReference type="GO" id="GO:0032040">
    <property type="term" value="C:small-subunit processome"/>
    <property type="evidence" value="ECO:0007669"/>
    <property type="project" value="TreeGrafter"/>
</dbReference>
<evidence type="ECO:0000256" key="4">
    <source>
        <dbReference type="ARBA" id="ARBA00023242"/>
    </source>
</evidence>
<keyword evidence="8" id="KW-1185">Reference proteome</keyword>
<evidence type="ECO:0000256" key="5">
    <source>
        <dbReference type="ARBA" id="ARBA00023274"/>
    </source>
</evidence>
<feature type="region of interest" description="Disordered" evidence="7">
    <location>
        <begin position="413"/>
        <end position="479"/>
    </location>
</feature>